<protein>
    <submittedName>
        <fullName evidence="2">CHAT domain-containing protein</fullName>
    </submittedName>
</protein>
<accession>A0ABX9LLZ6</accession>
<sequence length="1220" mass="133354">MAPENVGRLQEPEEQERLIETITQLVSSRGWDEAAATVQKNHILYDPEVDIWFAELIKHSESMGYHEFAKKLPLWRDFLQICREFGIVNAVEAAGGTLVTAPESMQPLVRRAAELEQRYSAGDHTALEELVALWARVAEDPAVRRDHLLLRAVAQYNMGGALRRMPGQAARAAAVIRTAIRLLPASSAYRSAFMIGLAQALAPEHDLAGLREAVALVAEAVRADPGTAALGGAALHDVGVSAHEVGEIESSLEAIDLSLTAFRLLHEGVYPDPEEPGGAASAMVQILRNRHRLSRDPDDLSKAVSMAESAQVPTESAEWGSRRNGLAVCLRVRYDEVGDPADLDRAIDIHRDALDRVAPDAEIRPYHLHGLGVALRRRYAARDTPEDLTLCSRAHEEMLELVRPGDPIYPTALEGYGHTLRVLYQAKGRIGDLRQAVALHREGLAYETGPGRVSMVCNLGIDLRQLYMSTGDVATLEEAIDLLREATAGRRSSTGNDTALFTLGSCLMDKYQAFGDSAVGAEAIRILEELLAHTPENSPDREVRLGNLAAALILRHVHEPDTHGEDLLDRAERLLAEAVSRSKGLDRARHLVNLAQCIMQRSGHEKSEPGMRRLVGLMEEACALCPVEAANGAAYRINLAMGYAKLYELTADPAALARGLGLLREASAAGVDQYPLAVMRLARGWGDQSSHRGRWDEAAETYGYALDALDRLVDESSVREHKQQWLRQAEGLAAAAAAAHVRAGDPWSAVVALERGRTRLLADALGEDAAETDRLARAHPALAEAYRSAAATLRGMQSLSLEPMPGDNRPPAHAFAEARRQREEVLLRIRSMPGFERFRLPDAGRDVSNAARLGPLLYVVPGVEAGFALLVIGESVRVHALPALTWAELRPRMTRYFQDYERAATDLHRWHRALDDTTAWMWEAIMEPLLDLVPDCAELTLIPTGMIASLPLHVAWTPDAGTATGRRFALDHLPLVFAPSAKARAAADRAASTAVSAPAALLAVEDPQPVAAAPLRYSRYEIDAGCARFPEGSRLTGEEASREAVLAALDGHTVQHFACHGYADWGQVLDSYLLLAHDERLTLRDLLARPAGTRRLVVLSACETSLPHVELADEVVGIATGFLQGGAAGVIGSMWRVPDVSTALLLSRFYILWRDGAHPAEALRTAQRWLRDATNRELRSAYPEIMDRYAPIPEPLREVWGTGRDFAHPAYWAAFTYMGA</sequence>
<keyword evidence="3" id="KW-1185">Reference proteome</keyword>
<dbReference type="Gene3D" id="1.25.40.10">
    <property type="entry name" value="Tetratricopeptide repeat domain"/>
    <property type="match status" value="1"/>
</dbReference>
<proteinExistence type="predicted"/>
<dbReference type="InterPro" id="IPR011990">
    <property type="entry name" value="TPR-like_helical_dom_sf"/>
</dbReference>
<evidence type="ECO:0000259" key="1">
    <source>
        <dbReference type="Pfam" id="PF12770"/>
    </source>
</evidence>
<comment type="caution">
    <text evidence="2">The sequence shown here is derived from an EMBL/GenBank/DDBJ whole genome shotgun (WGS) entry which is preliminary data.</text>
</comment>
<reference evidence="2 3" key="1">
    <citation type="submission" date="2018-08" db="EMBL/GenBank/DDBJ databases">
        <title>Microbispora. triticiradicis sp. nov., a novel actinomycete isolated from the root of wheat (Triticum aestivum L.)).</title>
        <authorList>
            <person name="Han C."/>
        </authorList>
    </citation>
    <scope>NUCLEOTIDE SEQUENCE [LARGE SCALE GENOMIC DNA]</scope>
    <source>
        <strain evidence="2 3">NEAU-HRDPA2-9</strain>
    </source>
</reference>
<name>A0ABX9LLZ6_9ACTN</name>
<dbReference type="Pfam" id="PF12770">
    <property type="entry name" value="CHAT"/>
    <property type="match status" value="1"/>
</dbReference>
<dbReference type="Proteomes" id="UP000262538">
    <property type="component" value="Unassembled WGS sequence"/>
</dbReference>
<dbReference type="EMBL" id="QFZU02000056">
    <property type="protein sequence ID" value="RGA04618.1"/>
    <property type="molecule type" value="Genomic_DNA"/>
</dbReference>
<evidence type="ECO:0000313" key="2">
    <source>
        <dbReference type="EMBL" id="RGA04618.1"/>
    </source>
</evidence>
<evidence type="ECO:0000313" key="3">
    <source>
        <dbReference type="Proteomes" id="UP000262538"/>
    </source>
</evidence>
<gene>
    <name evidence="2" type="ORF">DI270_013025</name>
</gene>
<organism evidence="2 3">
    <name type="scientific">Microbispora triticiradicis</name>
    <dbReference type="NCBI Taxonomy" id="2200763"/>
    <lineage>
        <taxon>Bacteria</taxon>
        <taxon>Bacillati</taxon>
        <taxon>Actinomycetota</taxon>
        <taxon>Actinomycetes</taxon>
        <taxon>Streptosporangiales</taxon>
        <taxon>Streptosporangiaceae</taxon>
        <taxon>Microbispora</taxon>
    </lineage>
</organism>
<dbReference type="InterPro" id="IPR024983">
    <property type="entry name" value="CHAT_dom"/>
</dbReference>
<feature type="domain" description="CHAT" evidence="1">
    <location>
        <begin position="918"/>
        <end position="1220"/>
    </location>
</feature>